<reference evidence="1" key="1">
    <citation type="submission" date="2012-05" db="EMBL/GenBank/DDBJ databases">
        <authorList>
            <person name="Krishnakumar V."/>
            <person name="Cheung F."/>
            <person name="Xiao Y."/>
            <person name="Chan A."/>
            <person name="Moskal W.A."/>
            <person name="Town C.D."/>
        </authorList>
    </citation>
    <scope>NUCLEOTIDE SEQUENCE</scope>
</reference>
<accession>I3T5Y7</accession>
<name>I3T5Y7_LOTJA</name>
<organism evidence="1">
    <name type="scientific">Lotus japonicus</name>
    <name type="common">Lotus corniculatus var. japonicus</name>
    <dbReference type="NCBI Taxonomy" id="34305"/>
    <lineage>
        <taxon>Eukaryota</taxon>
        <taxon>Viridiplantae</taxon>
        <taxon>Streptophyta</taxon>
        <taxon>Embryophyta</taxon>
        <taxon>Tracheophyta</taxon>
        <taxon>Spermatophyta</taxon>
        <taxon>Magnoliopsida</taxon>
        <taxon>eudicotyledons</taxon>
        <taxon>Gunneridae</taxon>
        <taxon>Pentapetalae</taxon>
        <taxon>rosids</taxon>
        <taxon>fabids</taxon>
        <taxon>Fabales</taxon>
        <taxon>Fabaceae</taxon>
        <taxon>Papilionoideae</taxon>
        <taxon>50 kb inversion clade</taxon>
        <taxon>NPAAA clade</taxon>
        <taxon>Hologalegina</taxon>
        <taxon>robinioid clade</taxon>
        <taxon>Loteae</taxon>
        <taxon>Lotus</taxon>
    </lineage>
</organism>
<proteinExistence type="evidence at transcript level"/>
<dbReference type="AlphaFoldDB" id="I3T5Y7"/>
<dbReference type="EMBL" id="BT148135">
    <property type="protein sequence ID" value="AFK47929.1"/>
    <property type="molecule type" value="mRNA"/>
</dbReference>
<sequence length="35" mass="3892">MVLLGIQRPEGAIPLPIEQAYTIPIEYINHMAIVS</sequence>
<evidence type="ECO:0000313" key="1">
    <source>
        <dbReference type="EMBL" id="AFK47929.1"/>
    </source>
</evidence>
<protein>
    <submittedName>
        <fullName evidence="1">Uncharacterized protein</fullName>
    </submittedName>
</protein>